<dbReference type="AlphaFoldDB" id="A0A1B0C7X1"/>
<evidence type="ECO:0000313" key="6">
    <source>
        <dbReference type="Proteomes" id="UP000092460"/>
    </source>
</evidence>
<dbReference type="InterPro" id="IPR019151">
    <property type="entry name" value="Proteasome_assmbl_chaperone_2"/>
</dbReference>
<keyword evidence="6" id="KW-1185">Reference proteome</keyword>
<comment type="subunit">
    <text evidence="4">Forms a heterodimer with PSMG1.</text>
</comment>
<dbReference type="STRING" id="67801.A0A1B0C7X1"/>
<dbReference type="GO" id="GO:0005634">
    <property type="term" value="C:nucleus"/>
    <property type="evidence" value="ECO:0007669"/>
    <property type="project" value="TreeGrafter"/>
</dbReference>
<evidence type="ECO:0000256" key="4">
    <source>
        <dbReference type="PIRNR" id="PIRNR010044"/>
    </source>
</evidence>
<evidence type="ECO:0000313" key="5">
    <source>
        <dbReference type="EnsemblMetazoa" id="GPPI052278-PA"/>
    </source>
</evidence>
<dbReference type="EnsemblMetazoa" id="GPPI052278-RA">
    <property type="protein sequence ID" value="GPPI052278-PA"/>
    <property type="gene ID" value="GPPI052278"/>
</dbReference>
<dbReference type="PANTHER" id="PTHR12970:SF1">
    <property type="entry name" value="PROTEASOME ASSEMBLY CHAPERONE 2"/>
    <property type="match status" value="1"/>
</dbReference>
<dbReference type="Pfam" id="PF09754">
    <property type="entry name" value="PAC2"/>
    <property type="match status" value="1"/>
</dbReference>
<dbReference type="EMBL" id="JXJN01025590">
    <property type="status" value="NOT_ANNOTATED_CDS"/>
    <property type="molecule type" value="Genomic_DNA"/>
</dbReference>
<dbReference type="InterPro" id="IPR016562">
    <property type="entry name" value="Proteasome_assmbl_chp_2_euk"/>
</dbReference>
<accession>A0A1B0C7X1</accession>
<dbReference type="Gene3D" id="3.40.50.10900">
    <property type="entry name" value="PAC-like subunit"/>
    <property type="match status" value="1"/>
</dbReference>
<evidence type="ECO:0000256" key="1">
    <source>
        <dbReference type="ARBA" id="ARBA00019186"/>
    </source>
</evidence>
<proteinExistence type="inferred from homology"/>
<dbReference type="GO" id="GO:0005829">
    <property type="term" value="C:cytosol"/>
    <property type="evidence" value="ECO:0007669"/>
    <property type="project" value="TreeGrafter"/>
</dbReference>
<organism evidence="5 6">
    <name type="scientific">Glossina palpalis gambiensis</name>
    <dbReference type="NCBI Taxonomy" id="67801"/>
    <lineage>
        <taxon>Eukaryota</taxon>
        <taxon>Metazoa</taxon>
        <taxon>Ecdysozoa</taxon>
        <taxon>Arthropoda</taxon>
        <taxon>Hexapoda</taxon>
        <taxon>Insecta</taxon>
        <taxon>Pterygota</taxon>
        <taxon>Neoptera</taxon>
        <taxon>Endopterygota</taxon>
        <taxon>Diptera</taxon>
        <taxon>Brachycera</taxon>
        <taxon>Muscomorpha</taxon>
        <taxon>Hippoboscoidea</taxon>
        <taxon>Glossinidae</taxon>
        <taxon>Glossina</taxon>
    </lineage>
</organism>
<protein>
    <recommendedName>
        <fullName evidence="1 4">Proteasome assembly chaperone 2</fullName>
    </recommendedName>
</protein>
<name>A0A1B0C7X1_9MUSC</name>
<dbReference type="InterPro" id="IPR038389">
    <property type="entry name" value="PSMG2_sf"/>
</dbReference>
<keyword evidence="2 4" id="KW-0143">Chaperone</keyword>
<dbReference type="VEuPathDB" id="VectorBase:GPPI052278"/>
<reference evidence="6" key="1">
    <citation type="submission" date="2015-01" db="EMBL/GenBank/DDBJ databases">
        <authorList>
            <person name="Aksoy S."/>
            <person name="Warren W."/>
            <person name="Wilson R.K."/>
        </authorList>
    </citation>
    <scope>NUCLEOTIDE SEQUENCE [LARGE SCALE GENOMIC DNA]</scope>
    <source>
        <strain evidence="6">IAEA</strain>
    </source>
</reference>
<evidence type="ECO:0000256" key="3">
    <source>
        <dbReference type="ARBA" id="ARBA00025745"/>
    </source>
</evidence>
<dbReference type="PANTHER" id="PTHR12970">
    <property type="entry name" value="PROTEASOME ASSEMBLY CHAPERONE 2"/>
    <property type="match status" value="1"/>
</dbReference>
<comment type="similarity">
    <text evidence="3 4">Belongs to the PSMG2 family.</text>
</comment>
<dbReference type="PIRSF" id="PIRSF010044">
    <property type="entry name" value="UCP010044"/>
    <property type="match status" value="1"/>
</dbReference>
<dbReference type="Proteomes" id="UP000092460">
    <property type="component" value="Unassembled WGS sequence"/>
</dbReference>
<comment type="function">
    <text evidence="4">Chaperone protein which promotes assembly of the 20S proteasome as part of a heterodimer with PSMG1.</text>
</comment>
<evidence type="ECO:0000256" key="2">
    <source>
        <dbReference type="ARBA" id="ARBA00023186"/>
    </source>
</evidence>
<reference evidence="5" key="2">
    <citation type="submission" date="2020-05" db="UniProtKB">
        <authorList>
            <consortium name="EnsemblMetazoa"/>
        </authorList>
    </citation>
    <scope>IDENTIFICATION</scope>
    <source>
        <strain evidence="5">IAEA</strain>
    </source>
</reference>
<sequence length="244" mass="27409">MLQLKGGKKSLDLNGYTVIVPSICVGNAAQLACDLLISSKQLKKIGNIHHSTLIPIFGPCAFEHEPKEEKAAACELYENAEDKLLVLQFRAPFISKHIKDFHQKLAQLLKEAQSVIILSGNFGYEKRIIDGSSYEYKANEQFKDLYKESLSLVKWREFSGETIFGGGNALQLYRVLESLHIPVMVLFRYLLDGDNSIDATLIVAELNELCKGFLKHSEGSQDVKLVIPSSWKLLFGNDFPELIF</sequence>
<dbReference type="GO" id="GO:0043248">
    <property type="term" value="P:proteasome assembly"/>
    <property type="evidence" value="ECO:0007669"/>
    <property type="project" value="TreeGrafter"/>
</dbReference>